<name>A0ABC8JTY4_ERUVS</name>
<evidence type="ECO:0000313" key="1">
    <source>
        <dbReference type="EMBL" id="CAH8340977.1"/>
    </source>
</evidence>
<accession>A0ABC8JTY4</accession>
<sequence length="54" mass="5999">MLLEKLGFTLLHLNITSSPCNASVSYSFNLKMEDDCNLGSADEITEAVRQIFDC</sequence>
<protein>
    <submittedName>
        <fullName evidence="1">Uncharacterized protein</fullName>
    </submittedName>
</protein>
<comment type="caution">
    <text evidence="1">The sequence shown here is derived from an EMBL/GenBank/DDBJ whole genome shotgun (WGS) entry which is preliminary data.</text>
</comment>
<evidence type="ECO:0000313" key="2">
    <source>
        <dbReference type="Proteomes" id="UP001642260"/>
    </source>
</evidence>
<proteinExistence type="predicted"/>
<keyword evidence="2" id="KW-1185">Reference proteome</keyword>
<gene>
    <name evidence="1" type="ORF">ERUC_LOCUS15527</name>
</gene>
<dbReference type="AlphaFoldDB" id="A0ABC8JTY4"/>
<organism evidence="1 2">
    <name type="scientific">Eruca vesicaria subsp. sativa</name>
    <name type="common">Garden rocket</name>
    <name type="synonym">Eruca sativa</name>
    <dbReference type="NCBI Taxonomy" id="29727"/>
    <lineage>
        <taxon>Eukaryota</taxon>
        <taxon>Viridiplantae</taxon>
        <taxon>Streptophyta</taxon>
        <taxon>Embryophyta</taxon>
        <taxon>Tracheophyta</taxon>
        <taxon>Spermatophyta</taxon>
        <taxon>Magnoliopsida</taxon>
        <taxon>eudicotyledons</taxon>
        <taxon>Gunneridae</taxon>
        <taxon>Pentapetalae</taxon>
        <taxon>rosids</taxon>
        <taxon>malvids</taxon>
        <taxon>Brassicales</taxon>
        <taxon>Brassicaceae</taxon>
        <taxon>Brassiceae</taxon>
        <taxon>Eruca</taxon>
    </lineage>
</organism>
<dbReference type="EMBL" id="CAKOAT010145043">
    <property type="protein sequence ID" value="CAH8340977.1"/>
    <property type="molecule type" value="Genomic_DNA"/>
</dbReference>
<reference evidence="1 2" key="1">
    <citation type="submission" date="2022-03" db="EMBL/GenBank/DDBJ databases">
        <authorList>
            <person name="Macdonald S."/>
            <person name="Ahmed S."/>
            <person name="Newling K."/>
        </authorList>
    </citation>
    <scope>NUCLEOTIDE SEQUENCE [LARGE SCALE GENOMIC DNA]</scope>
</reference>
<dbReference type="Proteomes" id="UP001642260">
    <property type="component" value="Unassembled WGS sequence"/>
</dbReference>